<reference evidence="9" key="2">
    <citation type="journal article" date="2024" name="Plant">
        <title>Genomic evolution and insights into agronomic trait innovations of Sesamum species.</title>
        <authorList>
            <person name="Miao H."/>
            <person name="Wang L."/>
            <person name="Qu L."/>
            <person name="Liu H."/>
            <person name="Sun Y."/>
            <person name="Le M."/>
            <person name="Wang Q."/>
            <person name="Wei S."/>
            <person name="Zheng Y."/>
            <person name="Lin W."/>
            <person name="Duan Y."/>
            <person name="Cao H."/>
            <person name="Xiong S."/>
            <person name="Wang X."/>
            <person name="Wei L."/>
            <person name="Li C."/>
            <person name="Ma Q."/>
            <person name="Ju M."/>
            <person name="Zhao R."/>
            <person name="Li G."/>
            <person name="Mu C."/>
            <person name="Tian Q."/>
            <person name="Mei H."/>
            <person name="Zhang T."/>
            <person name="Gao T."/>
            <person name="Zhang H."/>
        </authorList>
    </citation>
    <scope>NUCLEOTIDE SEQUENCE</scope>
    <source>
        <strain evidence="9">3651</strain>
    </source>
</reference>
<dbReference type="GO" id="GO:0003677">
    <property type="term" value="F:DNA binding"/>
    <property type="evidence" value="ECO:0007669"/>
    <property type="project" value="UniProtKB-KW"/>
</dbReference>
<dbReference type="Gene3D" id="2.40.330.10">
    <property type="entry name" value="DNA-binding pseudobarrel domain"/>
    <property type="match status" value="2"/>
</dbReference>
<comment type="caution">
    <text evidence="9">The sequence shown here is derived from an EMBL/GenBank/DDBJ whole genome shotgun (WGS) entry which is preliminary data.</text>
</comment>
<evidence type="ECO:0000256" key="3">
    <source>
        <dbReference type="ARBA" id="ARBA00023125"/>
    </source>
</evidence>
<evidence type="ECO:0000256" key="2">
    <source>
        <dbReference type="ARBA" id="ARBA00023015"/>
    </source>
</evidence>
<dbReference type="AlphaFoldDB" id="A0AAE1XY11"/>
<dbReference type="InterPro" id="IPR015300">
    <property type="entry name" value="DNA-bd_pseudobarrel_sf"/>
</dbReference>
<organism evidence="9 10">
    <name type="scientific">Sesamum alatum</name>
    <dbReference type="NCBI Taxonomy" id="300844"/>
    <lineage>
        <taxon>Eukaryota</taxon>
        <taxon>Viridiplantae</taxon>
        <taxon>Streptophyta</taxon>
        <taxon>Embryophyta</taxon>
        <taxon>Tracheophyta</taxon>
        <taxon>Spermatophyta</taxon>
        <taxon>Magnoliopsida</taxon>
        <taxon>eudicotyledons</taxon>
        <taxon>Gunneridae</taxon>
        <taxon>Pentapetalae</taxon>
        <taxon>asterids</taxon>
        <taxon>lamiids</taxon>
        <taxon>Lamiales</taxon>
        <taxon>Pedaliaceae</taxon>
        <taxon>Sesamum</taxon>
    </lineage>
</organism>
<evidence type="ECO:0000256" key="1">
    <source>
        <dbReference type="ARBA" id="ARBA00004123"/>
    </source>
</evidence>
<proteinExistence type="predicted"/>
<feature type="domain" description="TF-B3" evidence="8">
    <location>
        <begin position="221"/>
        <end position="318"/>
    </location>
</feature>
<dbReference type="SMART" id="SM01019">
    <property type="entry name" value="B3"/>
    <property type="match status" value="2"/>
</dbReference>
<evidence type="ECO:0000256" key="7">
    <source>
        <dbReference type="SAM" id="SignalP"/>
    </source>
</evidence>
<keyword evidence="10" id="KW-1185">Reference proteome</keyword>
<keyword evidence="7" id="KW-0732">Signal</keyword>
<dbReference type="PANTHER" id="PTHR31920">
    <property type="entry name" value="B3 DOMAIN-CONTAINING"/>
    <property type="match status" value="1"/>
</dbReference>
<dbReference type="InterPro" id="IPR003340">
    <property type="entry name" value="B3_DNA-bd"/>
</dbReference>
<feature type="compositionally biased region" description="Acidic residues" evidence="6">
    <location>
        <begin position="140"/>
        <end position="159"/>
    </location>
</feature>
<dbReference type="CDD" id="cd10017">
    <property type="entry name" value="B3_DNA"/>
    <property type="match status" value="2"/>
</dbReference>
<dbReference type="SUPFAM" id="SSF101936">
    <property type="entry name" value="DNA-binding pseudobarrel domain"/>
    <property type="match status" value="2"/>
</dbReference>
<evidence type="ECO:0000256" key="6">
    <source>
        <dbReference type="SAM" id="MobiDB-lite"/>
    </source>
</evidence>
<dbReference type="Pfam" id="PF02362">
    <property type="entry name" value="B3"/>
    <property type="match status" value="2"/>
</dbReference>
<dbReference type="PROSITE" id="PS50863">
    <property type="entry name" value="B3"/>
    <property type="match status" value="2"/>
</dbReference>
<protein>
    <submittedName>
        <fullName evidence="9">B3 domain-containing protein</fullName>
    </submittedName>
</protein>
<name>A0AAE1XY11_9LAMI</name>
<sequence>MIFLQLEALLWLELIYVLCTQEIPSAFTLSIQEALPNKAMLRDQYNNSWHVKVAKAGDTFYLQDGWGKFVKDNFINGGDKLVFEYYGKGLFNTKIYDSSGREKKGVGAFKVTNEEKKAVTKEDGDEEQDDEEREGKMKDLDEDEEEEDKDEDETNDNDDNYILVSETDDEGEEEIRTSNDAPIRKHGSSSNTSEKQSRCRRVHDIYGEEIFRAGSAPRPKNPYFITKINPGRKAEFYIPMDVIKVQKFNLPKEILLVDPSGRKWSARLKQWKDGRTFYRGGWRKLCKMNFVGDDDICICEFIKRGERFCLNISFVRDTRD</sequence>
<dbReference type="PANTHER" id="PTHR31920:SF135">
    <property type="entry name" value="B3 DOMAIN-CONTAINING PROTEIN OS03G0621600-RELATED"/>
    <property type="match status" value="1"/>
</dbReference>
<comment type="subcellular location">
    <subcellularLocation>
        <location evidence="1">Nucleus</location>
    </subcellularLocation>
</comment>
<feature type="chain" id="PRO_5042241377" evidence="7">
    <location>
        <begin position="21"/>
        <end position="320"/>
    </location>
</feature>
<dbReference type="GO" id="GO:0005634">
    <property type="term" value="C:nucleus"/>
    <property type="evidence" value="ECO:0007669"/>
    <property type="project" value="UniProtKB-SubCell"/>
</dbReference>
<gene>
    <name evidence="9" type="ORF">Salat_2430500</name>
</gene>
<keyword evidence="5" id="KW-0539">Nucleus</keyword>
<keyword evidence="4" id="KW-0804">Transcription</keyword>
<feature type="region of interest" description="Disordered" evidence="6">
    <location>
        <begin position="117"/>
        <end position="199"/>
    </location>
</feature>
<dbReference type="Proteomes" id="UP001293254">
    <property type="component" value="Unassembled WGS sequence"/>
</dbReference>
<keyword evidence="3" id="KW-0238">DNA-binding</keyword>
<accession>A0AAE1XY11</accession>
<evidence type="ECO:0000259" key="8">
    <source>
        <dbReference type="PROSITE" id="PS50863"/>
    </source>
</evidence>
<feature type="domain" description="TF-B3" evidence="8">
    <location>
        <begin position="6"/>
        <end position="99"/>
    </location>
</feature>
<evidence type="ECO:0000256" key="4">
    <source>
        <dbReference type="ARBA" id="ARBA00023163"/>
    </source>
</evidence>
<reference evidence="9" key="1">
    <citation type="submission" date="2020-06" db="EMBL/GenBank/DDBJ databases">
        <authorList>
            <person name="Li T."/>
            <person name="Hu X."/>
            <person name="Zhang T."/>
            <person name="Song X."/>
            <person name="Zhang H."/>
            <person name="Dai N."/>
            <person name="Sheng W."/>
            <person name="Hou X."/>
            <person name="Wei L."/>
        </authorList>
    </citation>
    <scope>NUCLEOTIDE SEQUENCE</scope>
    <source>
        <strain evidence="9">3651</strain>
        <tissue evidence="9">Leaf</tissue>
    </source>
</reference>
<feature type="signal peptide" evidence="7">
    <location>
        <begin position="1"/>
        <end position="20"/>
    </location>
</feature>
<keyword evidence="2" id="KW-0805">Transcription regulation</keyword>
<feature type="compositionally biased region" description="Acidic residues" evidence="6">
    <location>
        <begin position="123"/>
        <end position="132"/>
    </location>
</feature>
<dbReference type="EMBL" id="JACGWO010000009">
    <property type="protein sequence ID" value="KAK4420176.1"/>
    <property type="molecule type" value="Genomic_DNA"/>
</dbReference>
<dbReference type="InterPro" id="IPR050655">
    <property type="entry name" value="Plant_B3_domain"/>
</dbReference>
<evidence type="ECO:0000256" key="5">
    <source>
        <dbReference type="ARBA" id="ARBA00023242"/>
    </source>
</evidence>
<evidence type="ECO:0000313" key="10">
    <source>
        <dbReference type="Proteomes" id="UP001293254"/>
    </source>
</evidence>
<evidence type="ECO:0000313" key="9">
    <source>
        <dbReference type="EMBL" id="KAK4420176.1"/>
    </source>
</evidence>